<dbReference type="Proteomes" id="UP000645217">
    <property type="component" value="Unassembled WGS sequence"/>
</dbReference>
<reference evidence="2" key="1">
    <citation type="journal article" date="2014" name="Int. J. Syst. Evol. Microbiol.">
        <title>Complete genome sequence of Corynebacterium casei LMG S-19264T (=DSM 44701T), isolated from a smear-ripened cheese.</title>
        <authorList>
            <consortium name="US DOE Joint Genome Institute (JGI-PGF)"/>
            <person name="Walter F."/>
            <person name="Albersmeier A."/>
            <person name="Kalinowski J."/>
            <person name="Ruckert C."/>
        </authorList>
    </citation>
    <scope>NUCLEOTIDE SEQUENCE</scope>
    <source>
        <strain evidence="2">JCM 13064</strain>
    </source>
</reference>
<feature type="region of interest" description="Disordered" evidence="1">
    <location>
        <begin position="1"/>
        <end position="45"/>
    </location>
</feature>
<keyword evidence="3" id="KW-1185">Reference proteome</keyword>
<proteinExistence type="predicted"/>
<feature type="compositionally biased region" description="Basic and acidic residues" evidence="1">
    <location>
        <begin position="7"/>
        <end position="20"/>
    </location>
</feature>
<dbReference type="RefSeq" id="WP_189160865.1">
    <property type="nucleotide sequence ID" value="NZ_BMNT01000001.1"/>
</dbReference>
<feature type="region of interest" description="Disordered" evidence="1">
    <location>
        <begin position="327"/>
        <end position="367"/>
    </location>
</feature>
<accession>A0A917QPY5</accession>
<dbReference type="AlphaFoldDB" id="A0A917QPY5"/>
<evidence type="ECO:0000313" key="2">
    <source>
        <dbReference type="EMBL" id="GGK61326.1"/>
    </source>
</evidence>
<evidence type="ECO:0000256" key="1">
    <source>
        <dbReference type="SAM" id="MobiDB-lite"/>
    </source>
</evidence>
<gene>
    <name evidence="2" type="ORF">GCM10007964_00560</name>
</gene>
<dbReference type="EMBL" id="BMNT01000001">
    <property type="protein sequence ID" value="GGK61326.1"/>
    <property type="molecule type" value="Genomic_DNA"/>
</dbReference>
<sequence>MGRHSMGWKEDLHPRDHDGKFTSGSGGSGRAPSTPAYTSTYDRAGNAIKPGTRIKIAKGKNKGQTATVTAIVQQYPVAKIDVDIDGKGRATLYARDTNLDKGSDAKAALPANVARRSQGEVLRPDDGYSFPQAVTSAEIPLDDGSTLTLHKSNGDAIHVGNGTNASALTIDEIEEIESSINNAHHGGLDIGESEDIVDMDGGAFGRVTKTGRNQYQVDIDGRQSLTLTPKQADQMESEAQRIQSARRIQTAYGPADVYLTPGGKLGLRASGGYGEYVDVELSPSQARKLSDAITATYDGFDPNGELNNEDGSRIDQVDVPLGKGQSIHVEQQGPTPGENGGPQGDLLLEAGDGSWSITADPNSYDDLTDAIRDVNDML</sequence>
<evidence type="ECO:0000313" key="3">
    <source>
        <dbReference type="Proteomes" id="UP000645217"/>
    </source>
</evidence>
<comment type="caution">
    <text evidence="2">The sequence shown here is derived from an EMBL/GenBank/DDBJ whole genome shotgun (WGS) entry which is preliminary data.</text>
</comment>
<name>A0A917QPY5_9ACTN</name>
<reference evidence="2" key="2">
    <citation type="submission" date="2020-09" db="EMBL/GenBank/DDBJ databases">
        <authorList>
            <person name="Sun Q."/>
            <person name="Ohkuma M."/>
        </authorList>
    </citation>
    <scope>NUCLEOTIDE SEQUENCE</scope>
    <source>
        <strain evidence="2">JCM 13064</strain>
    </source>
</reference>
<organism evidence="2 3">
    <name type="scientific">Sphaerisporangium melleum</name>
    <dbReference type="NCBI Taxonomy" id="321316"/>
    <lineage>
        <taxon>Bacteria</taxon>
        <taxon>Bacillati</taxon>
        <taxon>Actinomycetota</taxon>
        <taxon>Actinomycetes</taxon>
        <taxon>Streptosporangiales</taxon>
        <taxon>Streptosporangiaceae</taxon>
        <taxon>Sphaerisporangium</taxon>
    </lineage>
</organism>
<protein>
    <submittedName>
        <fullName evidence="2">Uncharacterized protein</fullName>
    </submittedName>
</protein>